<sequence>MEKIKLSINYSLISYIIIFAVTLMIKGLTGAEQYQNILSKDIIEILKLLASAFVQNIAIALPPAIIIGLVFYFYIFPKQSRE</sequence>
<feature type="transmembrane region" description="Helical" evidence="1">
    <location>
        <begin position="12"/>
        <end position="29"/>
    </location>
</feature>
<comment type="caution">
    <text evidence="2">The sequence shown here is derived from an EMBL/GenBank/DDBJ whole genome shotgun (WGS) entry which is preliminary data.</text>
</comment>
<evidence type="ECO:0000313" key="3">
    <source>
        <dbReference type="Proteomes" id="UP001527052"/>
    </source>
</evidence>
<dbReference type="RefSeq" id="WP_268638288.1">
    <property type="nucleotide sequence ID" value="NZ_JAMDLZ010000027.1"/>
</dbReference>
<keyword evidence="1" id="KW-0472">Membrane</keyword>
<evidence type="ECO:0000256" key="1">
    <source>
        <dbReference type="SAM" id="Phobius"/>
    </source>
</evidence>
<reference evidence="2 3" key="1">
    <citation type="submission" date="2022-05" db="EMBL/GenBank/DDBJ databases">
        <title>Genome Sequencing of Bee-Associated Microbes.</title>
        <authorList>
            <person name="Dunlap C."/>
        </authorList>
    </citation>
    <scope>NUCLEOTIDE SEQUENCE [LARGE SCALE GENOMIC DNA]</scope>
    <source>
        <strain evidence="2 3">NRRL BD-083</strain>
    </source>
</reference>
<proteinExistence type="predicted"/>
<accession>A0ABT4ERV2</accession>
<keyword evidence="1" id="KW-1133">Transmembrane helix</keyword>
<evidence type="ECO:0000313" key="2">
    <source>
        <dbReference type="EMBL" id="MCY9548399.1"/>
    </source>
</evidence>
<organism evidence="2 3">
    <name type="scientific">Lysinibacillus xylanilyticus</name>
    <dbReference type="NCBI Taxonomy" id="582475"/>
    <lineage>
        <taxon>Bacteria</taxon>
        <taxon>Bacillati</taxon>
        <taxon>Bacillota</taxon>
        <taxon>Bacilli</taxon>
        <taxon>Bacillales</taxon>
        <taxon>Bacillaceae</taxon>
        <taxon>Lysinibacillus</taxon>
    </lineage>
</organism>
<keyword evidence="3" id="KW-1185">Reference proteome</keyword>
<gene>
    <name evidence="2" type="ORF">M5W82_15790</name>
</gene>
<name>A0ABT4ERV2_9BACI</name>
<keyword evidence="1" id="KW-0812">Transmembrane</keyword>
<feature type="transmembrane region" description="Helical" evidence="1">
    <location>
        <begin position="49"/>
        <end position="75"/>
    </location>
</feature>
<dbReference type="EMBL" id="JAMDLZ010000027">
    <property type="protein sequence ID" value="MCY9548399.1"/>
    <property type="molecule type" value="Genomic_DNA"/>
</dbReference>
<protein>
    <submittedName>
        <fullName evidence="2">Uncharacterized protein</fullName>
    </submittedName>
</protein>
<dbReference type="Proteomes" id="UP001527052">
    <property type="component" value="Unassembled WGS sequence"/>
</dbReference>